<name>A0A0C1E8Z9_9BACT</name>
<dbReference type="PANTHER" id="PTHR43031">
    <property type="entry name" value="FAD-DEPENDENT OXIDOREDUCTASE"/>
    <property type="match status" value="1"/>
</dbReference>
<dbReference type="PATRIC" id="fig|83552.4.peg.1207"/>
<reference evidence="2 3" key="1">
    <citation type="journal article" date="2014" name="Mol. Biol. Evol.">
        <title>Massive expansion of Ubiquitination-related gene families within the Chlamydiae.</title>
        <authorList>
            <person name="Domman D."/>
            <person name="Collingro A."/>
            <person name="Lagkouvardos I."/>
            <person name="Gehre L."/>
            <person name="Weinmaier T."/>
            <person name="Rattei T."/>
            <person name="Subtil A."/>
            <person name="Horn M."/>
        </authorList>
    </citation>
    <scope>NUCLEOTIDE SEQUENCE [LARGE SCALE GENOMIC DNA]</scope>
    <source>
        <strain evidence="2 3">OEW1</strain>
    </source>
</reference>
<accession>A0A0C1E8Z9</accession>
<dbReference type="OMA" id="KAIFFCH"/>
<dbReference type="InterPro" id="IPR001763">
    <property type="entry name" value="Rhodanese-like_dom"/>
</dbReference>
<evidence type="ECO:0000313" key="3">
    <source>
        <dbReference type="Proteomes" id="UP000031307"/>
    </source>
</evidence>
<dbReference type="AlphaFoldDB" id="A0A0C1E8Z9"/>
<gene>
    <name evidence="2" type="ORF">DB43_GC00100</name>
</gene>
<dbReference type="InterPro" id="IPR050229">
    <property type="entry name" value="GlpE_sulfurtransferase"/>
</dbReference>
<dbReference type="SMART" id="SM00450">
    <property type="entry name" value="RHOD"/>
    <property type="match status" value="1"/>
</dbReference>
<feature type="domain" description="Rhodanese" evidence="1">
    <location>
        <begin position="18"/>
        <end position="108"/>
    </location>
</feature>
<dbReference type="InterPro" id="IPR036873">
    <property type="entry name" value="Rhodanese-like_dom_sf"/>
</dbReference>
<dbReference type="PROSITE" id="PS50206">
    <property type="entry name" value="RHODANESE_3"/>
    <property type="match status" value="1"/>
</dbReference>
<evidence type="ECO:0000313" key="2">
    <source>
        <dbReference type="EMBL" id="KIA77637.1"/>
    </source>
</evidence>
<dbReference type="SUPFAM" id="SSF52821">
    <property type="entry name" value="Rhodanese/Cell cycle control phosphatase"/>
    <property type="match status" value="1"/>
</dbReference>
<dbReference type="Gene3D" id="3.40.250.10">
    <property type="entry name" value="Rhodanese-like domain"/>
    <property type="match status" value="1"/>
</dbReference>
<comment type="caution">
    <text evidence="2">The sequence shown here is derived from an EMBL/GenBank/DDBJ whole genome shotgun (WGS) entry which is preliminary data.</text>
</comment>
<dbReference type="Proteomes" id="UP000031307">
    <property type="component" value="Unassembled WGS sequence"/>
</dbReference>
<dbReference type="PANTHER" id="PTHR43031:SF1">
    <property type="entry name" value="PYRIDINE NUCLEOTIDE-DISULPHIDE OXIDOREDUCTASE"/>
    <property type="match status" value="1"/>
</dbReference>
<organism evidence="2 3">
    <name type="scientific">Parachlamydia acanthamoebae</name>
    <dbReference type="NCBI Taxonomy" id="83552"/>
    <lineage>
        <taxon>Bacteria</taxon>
        <taxon>Pseudomonadati</taxon>
        <taxon>Chlamydiota</taxon>
        <taxon>Chlamydiia</taxon>
        <taxon>Parachlamydiales</taxon>
        <taxon>Parachlamydiaceae</taxon>
        <taxon>Parachlamydia</taxon>
    </lineage>
</organism>
<protein>
    <recommendedName>
        <fullName evidence="1">Rhodanese domain-containing protein</fullName>
    </recommendedName>
</protein>
<dbReference type="CDD" id="cd00158">
    <property type="entry name" value="RHOD"/>
    <property type="match status" value="1"/>
</dbReference>
<proteinExistence type="predicted"/>
<dbReference type="EMBL" id="JSAM01000072">
    <property type="protein sequence ID" value="KIA77637.1"/>
    <property type="molecule type" value="Genomic_DNA"/>
</dbReference>
<sequence length="109" mass="12298">MAKKIKEIDPQTLKQWMDDSQVVLVDVRELCEYQEERISNATLLPISQFKAEKVPSVPSTKKIVFYCKSGHRSAYAAACWSVDKQESEAYNLAGGLVAWQHRGLPVEKG</sequence>
<dbReference type="RefSeq" id="WP_006341048.1">
    <property type="nucleotide sequence ID" value="NZ_BAWW01000008.1"/>
</dbReference>
<evidence type="ECO:0000259" key="1">
    <source>
        <dbReference type="PROSITE" id="PS50206"/>
    </source>
</evidence>
<dbReference type="Pfam" id="PF00581">
    <property type="entry name" value="Rhodanese"/>
    <property type="match status" value="1"/>
</dbReference>